<dbReference type="Proteomes" id="UP001271274">
    <property type="component" value="Unassembled WGS sequence"/>
</dbReference>
<gene>
    <name evidence="1" type="ORF">PV662_01490</name>
</gene>
<proteinExistence type="predicted"/>
<keyword evidence="2" id="KW-1185">Reference proteome</keyword>
<accession>A0ABU4N5Z8</accession>
<protein>
    <submittedName>
        <fullName evidence="1">Uncharacterized protein</fullName>
    </submittedName>
</protein>
<name>A0ABU4N5Z8_9ACTN</name>
<organism evidence="1 2">
    <name type="scientific">Streptomyces europaeiscabiei</name>
    <dbReference type="NCBI Taxonomy" id="146819"/>
    <lineage>
        <taxon>Bacteria</taxon>
        <taxon>Bacillati</taxon>
        <taxon>Actinomycetota</taxon>
        <taxon>Actinomycetes</taxon>
        <taxon>Kitasatosporales</taxon>
        <taxon>Streptomycetaceae</taxon>
        <taxon>Streptomyces</taxon>
    </lineage>
</organism>
<reference evidence="1 2" key="1">
    <citation type="journal article" date="2023" name="Microb. Genom.">
        <title>Mesoterricola silvestris gen. nov., sp. nov., Mesoterricola sediminis sp. nov., Geothrix oryzae sp. nov., Geothrix edaphica sp. nov., Geothrix rubra sp. nov., and Geothrix limicola sp. nov., six novel members of Acidobacteriota isolated from soils.</title>
        <authorList>
            <person name="Weisberg A.J."/>
            <person name="Pearce E."/>
            <person name="Kramer C.G."/>
            <person name="Chang J.H."/>
            <person name="Clarke C.R."/>
        </authorList>
    </citation>
    <scope>NUCLEOTIDE SEQUENCE [LARGE SCALE GENOMIC DNA]</scope>
    <source>
        <strain evidence="1 2">ID09-01A</strain>
    </source>
</reference>
<sequence length="67" mass="7245">MSYNVFVDETSGRNVTVFSTDSEYDASAIANHCADSGYKVFTDMWSDTIPDAMMSPKIAALVASQLA</sequence>
<comment type="caution">
    <text evidence="1">The sequence shown here is derived from an EMBL/GenBank/DDBJ whole genome shotgun (WGS) entry which is preliminary data.</text>
</comment>
<dbReference type="RefSeq" id="WP_319061413.1">
    <property type="nucleotide sequence ID" value="NZ_JARAYT010000001.1"/>
</dbReference>
<evidence type="ECO:0000313" key="2">
    <source>
        <dbReference type="Proteomes" id="UP001271274"/>
    </source>
</evidence>
<evidence type="ECO:0000313" key="1">
    <source>
        <dbReference type="EMBL" id="MDX3698448.1"/>
    </source>
</evidence>
<dbReference type="EMBL" id="JARAYU010000001">
    <property type="protein sequence ID" value="MDX3698448.1"/>
    <property type="molecule type" value="Genomic_DNA"/>
</dbReference>